<dbReference type="PANTHER" id="PTHR33392:SF6">
    <property type="entry name" value="POLYISOPRENYL-TEICHOIC ACID--PEPTIDOGLYCAN TEICHOIC ACID TRANSFERASE TAGU"/>
    <property type="match status" value="1"/>
</dbReference>
<organism evidence="4 5">
    <name type="scientific">Acidimicrobium ferrooxidans (strain DSM 10331 / JCM 15462 / NBRC 103882 / ICP)</name>
    <dbReference type="NCBI Taxonomy" id="525909"/>
    <lineage>
        <taxon>Bacteria</taxon>
        <taxon>Bacillati</taxon>
        <taxon>Actinomycetota</taxon>
        <taxon>Acidimicrobiia</taxon>
        <taxon>Acidimicrobiales</taxon>
        <taxon>Acidimicrobiaceae</taxon>
        <taxon>Acidimicrobium</taxon>
    </lineage>
</organism>
<dbReference type="InterPro" id="IPR004474">
    <property type="entry name" value="LytR_CpsA_psr"/>
</dbReference>
<keyword evidence="5" id="KW-1185">Reference proteome</keyword>
<evidence type="ECO:0000313" key="4">
    <source>
        <dbReference type="EMBL" id="ACU54078.1"/>
    </source>
</evidence>
<dbReference type="EMBL" id="CP001631">
    <property type="protein sequence ID" value="ACU54078.1"/>
    <property type="molecule type" value="Genomic_DNA"/>
</dbReference>
<evidence type="ECO:0000256" key="2">
    <source>
        <dbReference type="SAM" id="Phobius"/>
    </source>
</evidence>
<keyword evidence="2" id="KW-0472">Membrane</keyword>
<dbReference type="Pfam" id="PF03816">
    <property type="entry name" value="LytR_cpsA_psr"/>
    <property type="match status" value="1"/>
</dbReference>
<dbReference type="KEGG" id="afo:Afer_1145"/>
<keyword evidence="2" id="KW-0812">Transmembrane</keyword>
<dbReference type="PANTHER" id="PTHR33392">
    <property type="entry name" value="POLYISOPRENYL-TEICHOIC ACID--PEPTIDOGLYCAN TEICHOIC ACID TRANSFERASE TAGU"/>
    <property type="match status" value="1"/>
</dbReference>
<proteinExistence type="inferred from homology"/>
<keyword evidence="2" id="KW-1133">Transmembrane helix</keyword>
<dbReference type="Gene3D" id="3.40.630.190">
    <property type="entry name" value="LCP protein"/>
    <property type="match status" value="1"/>
</dbReference>
<evidence type="ECO:0000259" key="3">
    <source>
        <dbReference type="Pfam" id="PF03816"/>
    </source>
</evidence>
<evidence type="ECO:0000256" key="1">
    <source>
        <dbReference type="ARBA" id="ARBA00006068"/>
    </source>
</evidence>
<dbReference type="Proteomes" id="UP000000771">
    <property type="component" value="Chromosome"/>
</dbReference>
<protein>
    <submittedName>
        <fullName evidence="4">Cell envelope-related transcriptional attenuator</fullName>
    </submittedName>
</protein>
<name>C7LZC0_ACIFD</name>
<accession>C7LZC0</accession>
<sequence length="543" mass="57668">MTQPDPTPAMPRAQRRRVSKRLRRRRRLVISLATVLALIVLIGAGSYLYIRYRFGQIGHVSVGGLTAQSSGPENILLVGNNSRCTLTKYSSFYSKGSQHFGTCSEVGGGRSDVTMVLHVDPATHRAYLLSIPRDLWLPMPNGNGLELRVDDALNSAERPYLHLPFGPTLLVKTIEQDLGIPINHYVELNFYTFEQVVNTLGGVTLDFPTKLVDHYSGLNITTTGCQHLTGTQALALVRARHLYYYNPSTGTWDYDGTGDLGRIVRTHIFLRALASQVKSSALSNPITANALLGSLLPALKVDPSFSLSDMVSLALAFRHVNPGSIPSATLPVIIPSQSTFTDPANPSNYQAPGSIVMPWAQSDLSVIRQFLGSEAPNLNAIRPASVTVAVRDASGVGNGSQLVAGLSQLGFPTTNLGTATYAGTDSETVVAYKPGMLAQGERVLASLSGQAVLAEGSANQPADVVITAGSTIATTATSAQTAALTTTSAPTATLTATSTTTPPVGTLVTSTQSLQQLASSNLWQANASGSEFWWDPRLCPAHA</sequence>
<feature type="transmembrane region" description="Helical" evidence="2">
    <location>
        <begin position="28"/>
        <end position="50"/>
    </location>
</feature>
<gene>
    <name evidence="4" type="ordered locus">Afer_1145</name>
</gene>
<feature type="domain" description="Cell envelope-related transcriptional attenuator" evidence="3">
    <location>
        <begin position="110"/>
        <end position="278"/>
    </location>
</feature>
<dbReference type="NCBIfam" id="TIGR00350">
    <property type="entry name" value="lytR_cpsA_psr"/>
    <property type="match status" value="1"/>
</dbReference>
<dbReference type="InterPro" id="IPR050922">
    <property type="entry name" value="LytR/CpsA/Psr_CW_biosynth"/>
</dbReference>
<evidence type="ECO:0000313" key="5">
    <source>
        <dbReference type="Proteomes" id="UP000000771"/>
    </source>
</evidence>
<dbReference type="STRING" id="525909.Afer_1145"/>
<dbReference type="AlphaFoldDB" id="C7LZC0"/>
<reference evidence="4 5" key="1">
    <citation type="journal article" date="2009" name="Stand. Genomic Sci.">
        <title>Complete genome sequence of Acidimicrobium ferrooxidans type strain (ICP).</title>
        <authorList>
            <person name="Clum A."/>
            <person name="Nolan M."/>
            <person name="Lang E."/>
            <person name="Glavina Del Rio T."/>
            <person name="Tice H."/>
            <person name="Copeland A."/>
            <person name="Cheng J.F."/>
            <person name="Lucas S."/>
            <person name="Chen F."/>
            <person name="Bruce D."/>
            <person name="Goodwin L."/>
            <person name="Pitluck S."/>
            <person name="Ivanova N."/>
            <person name="Mavrommatis K."/>
            <person name="Mikhailova N."/>
            <person name="Pati A."/>
            <person name="Chen A."/>
            <person name="Palaniappan K."/>
            <person name="Goker M."/>
            <person name="Spring S."/>
            <person name="Land M."/>
            <person name="Hauser L."/>
            <person name="Chang Y.J."/>
            <person name="Jeffries C.C."/>
            <person name="Chain P."/>
            <person name="Bristow J."/>
            <person name="Eisen J.A."/>
            <person name="Markowitz V."/>
            <person name="Hugenholtz P."/>
            <person name="Kyrpides N.C."/>
            <person name="Klenk H.P."/>
            <person name="Lapidus A."/>
        </authorList>
    </citation>
    <scope>NUCLEOTIDE SEQUENCE [LARGE SCALE GENOMIC DNA]</scope>
    <source>
        <strain evidence="5">DSM 10331 / JCM 15462 / NBRC 103882 / ICP</strain>
    </source>
</reference>
<comment type="similarity">
    <text evidence="1">Belongs to the LytR/CpsA/Psr (LCP) family.</text>
</comment>
<dbReference type="HOGENOM" id="CLU_501207_0_0_11"/>
<dbReference type="eggNOG" id="COG1316">
    <property type="taxonomic scope" value="Bacteria"/>
</dbReference>